<dbReference type="PROSITE" id="PS01087">
    <property type="entry name" value="RADICAL_ACTIVATING"/>
    <property type="match status" value="1"/>
</dbReference>
<dbReference type="NCBIfam" id="TIGR02491">
    <property type="entry name" value="NrdG"/>
    <property type="match status" value="1"/>
</dbReference>
<keyword evidence="5" id="KW-0004">4Fe-4S</keyword>
<evidence type="ECO:0000313" key="14">
    <source>
        <dbReference type="Proteomes" id="UP000886847"/>
    </source>
</evidence>
<dbReference type="InterPro" id="IPR013785">
    <property type="entry name" value="Aldolase_TIM"/>
</dbReference>
<dbReference type="SFLD" id="SFLDF00299">
    <property type="entry name" value="anaerobic_ribonucleoside-triph"/>
    <property type="match status" value="1"/>
</dbReference>
<dbReference type="GO" id="GO:0046872">
    <property type="term" value="F:metal ion binding"/>
    <property type="evidence" value="ECO:0007669"/>
    <property type="project" value="UniProtKB-KW"/>
</dbReference>
<evidence type="ECO:0000256" key="5">
    <source>
        <dbReference type="ARBA" id="ARBA00022485"/>
    </source>
</evidence>
<comment type="function">
    <text evidence="2 12">Activation of anaerobic ribonucleoside-triphosphate reductase under anaerobic conditions by generation of an organic free radical, using S-adenosylmethionine and reduced flavodoxin as cosubstrates to produce 5'-deoxy-adenosine.</text>
</comment>
<evidence type="ECO:0000256" key="4">
    <source>
        <dbReference type="ARBA" id="ARBA00014281"/>
    </source>
</evidence>
<dbReference type="InterPro" id="IPR007197">
    <property type="entry name" value="rSAM"/>
</dbReference>
<accession>A0A9D1W1I4</accession>
<dbReference type="SUPFAM" id="SSF102114">
    <property type="entry name" value="Radical SAM enzymes"/>
    <property type="match status" value="1"/>
</dbReference>
<evidence type="ECO:0000313" key="13">
    <source>
        <dbReference type="EMBL" id="HIX50960.1"/>
    </source>
</evidence>
<evidence type="ECO:0000256" key="3">
    <source>
        <dbReference type="ARBA" id="ARBA00009777"/>
    </source>
</evidence>
<keyword evidence="7" id="KW-0479">Metal-binding</keyword>
<evidence type="ECO:0000256" key="7">
    <source>
        <dbReference type="ARBA" id="ARBA00022723"/>
    </source>
</evidence>
<dbReference type="GO" id="GO:0051539">
    <property type="term" value="F:4 iron, 4 sulfur cluster binding"/>
    <property type="evidence" value="ECO:0007669"/>
    <property type="project" value="UniProtKB-KW"/>
</dbReference>
<keyword evidence="10" id="KW-0411">Iron-sulfur</keyword>
<dbReference type="AlphaFoldDB" id="A0A9D1W1I4"/>
<dbReference type="SFLD" id="SFLDS00029">
    <property type="entry name" value="Radical_SAM"/>
    <property type="match status" value="1"/>
</dbReference>
<dbReference type="EC" id="1.97.1.-" evidence="12"/>
<proteinExistence type="inferred from homology"/>
<dbReference type="Gene3D" id="3.20.20.70">
    <property type="entry name" value="Aldolase class I"/>
    <property type="match status" value="1"/>
</dbReference>
<dbReference type="InterPro" id="IPR012837">
    <property type="entry name" value="NrdG"/>
</dbReference>
<comment type="catalytic activity">
    <reaction evidence="11">
        <text>glycyl-[protein] + reduced [flavodoxin] + S-adenosyl-L-methionine = glycin-2-yl radical-[protein] + semiquinone [flavodoxin] + 5'-deoxyadenosine + L-methionine + H(+)</text>
        <dbReference type="Rhea" id="RHEA:61976"/>
        <dbReference type="Rhea" id="RHEA-COMP:10622"/>
        <dbReference type="Rhea" id="RHEA-COMP:14480"/>
        <dbReference type="Rhea" id="RHEA-COMP:15993"/>
        <dbReference type="Rhea" id="RHEA-COMP:15994"/>
        <dbReference type="ChEBI" id="CHEBI:15378"/>
        <dbReference type="ChEBI" id="CHEBI:17319"/>
        <dbReference type="ChEBI" id="CHEBI:29947"/>
        <dbReference type="ChEBI" id="CHEBI:32722"/>
        <dbReference type="ChEBI" id="CHEBI:57618"/>
        <dbReference type="ChEBI" id="CHEBI:57844"/>
        <dbReference type="ChEBI" id="CHEBI:59789"/>
        <dbReference type="ChEBI" id="CHEBI:140311"/>
    </reaction>
</comment>
<evidence type="ECO:0000256" key="12">
    <source>
        <dbReference type="PIRNR" id="PIRNR000368"/>
    </source>
</evidence>
<name>A0A9D1W1I4_9FIRM</name>
<protein>
    <recommendedName>
        <fullName evidence="4 12">Anaerobic ribonucleoside-triphosphate reductase-activating protein</fullName>
        <ecNumber evidence="12">1.97.1.-</ecNumber>
    </recommendedName>
</protein>
<reference evidence="13" key="2">
    <citation type="submission" date="2021-04" db="EMBL/GenBank/DDBJ databases">
        <authorList>
            <person name="Gilroy R."/>
        </authorList>
    </citation>
    <scope>NUCLEOTIDE SEQUENCE</scope>
    <source>
        <strain evidence="13">2189</strain>
    </source>
</reference>
<keyword evidence="9" id="KW-0408">Iron</keyword>
<evidence type="ECO:0000256" key="6">
    <source>
        <dbReference type="ARBA" id="ARBA00022691"/>
    </source>
</evidence>
<comment type="cofactor">
    <cofactor evidence="1">
        <name>[4Fe-4S] cluster</name>
        <dbReference type="ChEBI" id="CHEBI:49883"/>
    </cofactor>
</comment>
<dbReference type="Proteomes" id="UP000886847">
    <property type="component" value="Unassembled WGS sequence"/>
</dbReference>
<comment type="similarity">
    <text evidence="3 12">Belongs to the organic radical-activating enzymes family.</text>
</comment>
<dbReference type="InterPro" id="IPR034457">
    <property type="entry name" value="Organic_radical-activating"/>
</dbReference>
<evidence type="ECO:0000256" key="2">
    <source>
        <dbReference type="ARBA" id="ARBA00003852"/>
    </source>
</evidence>
<evidence type="ECO:0000256" key="10">
    <source>
        <dbReference type="ARBA" id="ARBA00023014"/>
    </source>
</evidence>
<evidence type="ECO:0000256" key="8">
    <source>
        <dbReference type="ARBA" id="ARBA00023002"/>
    </source>
</evidence>
<sequence>MNFATIKKHDVANGVGVRVSLFVSGCTHRCKGCFNAEAWDFAYGSPFTEKTEEEIAEALRPSYIAGLSLLGGEPFEPQNQRALLPLLRRVRREFPQKTVWCYSGYLYDTELAPGGRAHCEATDEMLSYIDVLVDGEFVEELKDLKLRFRGSSNQRIIDLPATRAAGEIVLWQPSK</sequence>
<dbReference type="InterPro" id="IPR001989">
    <property type="entry name" value="Radical_activat_CS"/>
</dbReference>
<evidence type="ECO:0000256" key="11">
    <source>
        <dbReference type="ARBA" id="ARBA00047365"/>
    </source>
</evidence>
<evidence type="ECO:0000256" key="1">
    <source>
        <dbReference type="ARBA" id="ARBA00001966"/>
    </source>
</evidence>
<dbReference type="CDD" id="cd01335">
    <property type="entry name" value="Radical_SAM"/>
    <property type="match status" value="1"/>
</dbReference>
<keyword evidence="8 12" id="KW-0560">Oxidoreductase</keyword>
<dbReference type="InterPro" id="IPR058240">
    <property type="entry name" value="rSAM_sf"/>
</dbReference>
<dbReference type="PANTHER" id="PTHR30352">
    <property type="entry name" value="PYRUVATE FORMATE-LYASE-ACTIVATING ENZYME"/>
    <property type="match status" value="1"/>
</dbReference>
<dbReference type="Pfam" id="PF13353">
    <property type="entry name" value="Fer4_12"/>
    <property type="match status" value="1"/>
</dbReference>
<evidence type="ECO:0000256" key="9">
    <source>
        <dbReference type="ARBA" id="ARBA00023004"/>
    </source>
</evidence>
<dbReference type="PANTHER" id="PTHR30352:SF2">
    <property type="entry name" value="ANAEROBIC RIBONUCLEOSIDE-TRIPHOSPHATE REDUCTASE-ACTIVATING PROTEIN"/>
    <property type="match status" value="1"/>
</dbReference>
<gene>
    <name evidence="13" type="primary">nrdG</name>
    <name evidence="13" type="ORF">H9851_06770</name>
</gene>
<dbReference type="GO" id="GO:0043365">
    <property type="term" value="F:[formate-C-acetyltransferase]-activating enzyme activity"/>
    <property type="evidence" value="ECO:0007669"/>
    <property type="project" value="InterPro"/>
</dbReference>
<dbReference type="SFLD" id="SFLDG01063">
    <property type="entry name" value="activating_enzymes__group_1"/>
    <property type="match status" value="1"/>
</dbReference>
<organism evidence="13 14">
    <name type="scientific">Candidatus Borkfalkia faecavium</name>
    <dbReference type="NCBI Taxonomy" id="2838508"/>
    <lineage>
        <taxon>Bacteria</taxon>
        <taxon>Bacillati</taxon>
        <taxon>Bacillota</taxon>
        <taxon>Clostridia</taxon>
        <taxon>Christensenellales</taxon>
        <taxon>Christensenellaceae</taxon>
        <taxon>Candidatus Borkfalkia</taxon>
    </lineage>
</organism>
<reference evidence="13" key="1">
    <citation type="journal article" date="2021" name="PeerJ">
        <title>Extensive microbial diversity within the chicken gut microbiome revealed by metagenomics and culture.</title>
        <authorList>
            <person name="Gilroy R."/>
            <person name="Ravi A."/>
            <person name="Getino M."/>
            <person name="Pursley I."/>
            <person name="Horton D.L."/>
            <person name="Alikhan N.F."/>
            <person name="Baker D."/>
            <person name="Gharbi K."/>
            <person name="Hall N."/>
            <person name="Watson M."/>
            <person name="Adriaenssens E.M."/>
            <person name="Foster-Nyarko E."/>
            <person name="Jarju S."/>
            <person name="Secka A."/>
            <person name="Antonio M."/>
            <person name="Oren A."/>
            <person name="Chaudhuri R.R."/>
            <person name="La Ragione R."/>
            <person name="Hildebrand F."/>
            <person name="Pallen M.J."/>
        </authorList>
    </citation>
    <scope>NUCLEOTIDE SEQUENCE</scope>
    <source>
        <strain evidence="13">2189</strain>
    </source>
</reference>
<dbReference type="SFLD" id="SFLDG01066">
    <property type="entry name" value="organic_radical-activating_enz"/>
    <property type="match status" value="1"/>
</dbReference>
<dbReference type="PIRSF" id="PIRSF000368">
    <property type="entry name" value="NrdG"/>
    <property type="match status" value="1"/>
</dbReference>
<keyword evidence="6" id="KW-0949">S-adenosyl-L-methionine</keyword>
<dbReference type="EMBL" id="DXEW01000032">
    <property type="protein sequence ID" value="HIX50960.1"/>
    <property type="molecule type" value="Genomic_DNA"/>
</dbReference>
<dbReference type="GO" id="GO:0004748">
    <property type="term" value="F:ribonucleoside-diphosphate reductase activity, thioredoxin disulfide as acceptor"/>
    <property type="evidence" value="ECO:0007669"/>
    <property type="project" value="TreeGrafter"/>
</dbReference>
<comment type="caution">
    <text evidence="13">The sequence shown here is derived from an EMBL/GenBank/DDBJ whole genome shotgun (WGS) entry which is preliminary data.</text>
</comment>